<reference evidence="4 5" key="1">
    <citation type="submission" date="2016-09" db="EMBL/GenBank/DDBJ databases">
        <title>Alteromonas lipolytica, a new species isolated from sea water.</title>
        <authorList>
            <person name="Wu Y.-H."/>
            <person name="Cheng H."/>
            <person name="Xu X.-W."/>
        </authorList>
    </citation>
    <scope>NUCLEOTIDE SEQUENCE [LARGE SCALE GENOMIC DNA]</scope>
    <source>
        <strain evidence="4 5">JW12</strain>
    </source>
</reference>
<dbReference type="RefSeq" id="WP_070174443.1">
    <property type="nucleotide sequence ID" value="NZ_BMJR01000004.1"/>
</dbReference>
<dbReference type="PROSITE" id="PS50297">
    <property type="entry name" value="ANK_REP_REGION"/>
    <property type="match status" value="3"/>
</dbReference>
<dbReference type="AlphaFoldDB" id="A0A1E8FK84"/>
<dbReference type="EMBL" id="MJIC01000001">
    <property type="protein sequence ID" value="OFI36332.1"/>
    <property type="molecule type" value="Genomic_DNA"/>
</dbReference>
<name>A0A1E8FK84_9ALTE</name>
<accession>A0A1E8FK84</accession>
<evidence type="ECO:0000256" key="3">
    <source>
        <dbReference type="PROSITE-ProRule" id="PRU00023"/>
    </source>
</evidence>
<evidence type="ECO:0000256" key="2">
    <source>
        <dbReference type="ARBA" id="ARBA00023043"/>
    </source>
</evidence>
<keyword evidence="2 3" id="KW-0040">ANK repeat</keyword>
<feature type="repeat" description="ANK" evidence="3">
    <location>
        <begin position="292"/>
        <end position="324"/>
    </location>
</feature>
<dbReference type="InterPro" id="IPR002110">
    <property type="entry name" value="Ankyrin_rpt"/>
</dbReference>
<keyword evidence="1" id="KW-0677">Repeat</keyword>
<sequence length="373" mass="40409">MLQKVFKTQGKLLAGTTVKTTILTLVMLCSGCSHETQVTPAPLVVANAVQQEELLKIKRAILDLDYAQVNALSSKVDMNQPLPDESSLLAWAIETQDPKLISLLLQQGAKANLTHGNHFSPIIQACRYGNEEIINALLDRGADPNSTINDGTSVLMLCAASTSPDMLSRLISQRTPVNAENQHGQTALMFAANAGKSENMRYLLINGAEINKQTQEGYSPLFFAIKSQDLEAVYTALLFEADLSATAKDGTTAAQLGVYTKNYAFLTMLVTELDSWLSPDAAKSVLAGFDRDGNQLLHVAVQANQPELVAALLKAGADPTTISQPSTLTWRYEANFKSENYIPPQRTPVEIAEQNKLTDIALMLRGKSDKSGA</sequence>
<dbReference type="GO" id="GO:0051059">
    <property type="term" value="F:NF-kappaB binding"/>
    <property type="evidence" value="ECO:0007669"/>
    <property type="project" value="TreeGrafter"/>
</dbReference>
<dbReference type="STRING" id="1856405.BFC17_00185"/>
<comment type="caution">
    <text evidence="4">The sequence shown here is derived from an EMBL/GenBank/DDBJ whole genome shotgun (WGS) entry which is preliminary data.</text>
</comment>
<dbReference type="Gene3D" id="1.25.40.20">
    <property type="entry name" value="Ankyrin repeat-containing domain"/>
    <property type="match status" value="2"/>
</dbReference>
<proteinExistence type="predicted"/>
<dbReference type="PANTHER" id="PTHR46680">
    <property type="entry name" value="NF-KAPPA-B INHIBITOR ALPHA"/>
    <property type="match status" value="1"/>
</dbReference>
<feature type="repeat" description="ANK" evidence="3">
    <location>
        <begin position="117"/>
        <end position="149"/>
    </location>
</feature>
<keyword evidence="5" id="KW-1185">Reference proteome</keyword>
<dbReference type="GO" id="GO:0071356">
    <property type="term" value="P:cellular response to tumor necrosis factor"/>
    <property type="evidence" value="ECO:0007669"/>
    <property type="project" value="TreeGrafter"/>
</dbReference>
<gene>
    <name evidence="4" type="ORF">BFC17_00185</name>
</gene>
<evidence type="ECO:0000313" key="5">
    <source>
        <dbReference type="Proteomes" id="UP000176037"/>
    </source>
</evidence>
<protein>
    <submittedName>
        <fullName evidence="4">Uncharacterized protein</fullName>
    </submittedName>
</protein>
<dbReference type="PANTHER" id="PTHR46680:SF3">
    <property type="entry name" value="NF-KAPPA-B INHIBITOR CACTUS"/>
    <property type="match status" value="1"/>
</dbReference>
<dbReference type="GO" id="GO:0005829">
    <property type="term" value="C:cytosol"/>
    <property type="evidence" value="ECO:0007669"/>
    <property type="project" value="TreeGrafter"/>
</dbReference>
<organism evidence="4 5">
    <name type="scientific">Alteromonas lipolytica</name>
    <dbReference type="NCBI Taxonomy" id="1856405"/>
    <lineage>
        <taxon>Bacteria</taxon>
        <taxon>Pseudomonadati</taxon>
        <taxon>Pseudomonadota</taxon>
        <taxon>Gammaproteobacteria</taxon>
        <taxon>Alteromonadales</taxon>
        <taxon>Alteromonadaceae</taxon>
        <taxon>Alteromonas/Salinimonas group</taxon>
        <taxon>Alteromonas</taxon>
    </lineage>
</organism>
<evidence type="ECO:0000313" key="4">
    <source>
        <dbReference type="EMBL" id="OFI36332.1"/>
    </source>
</evidence>
<dbReference type="SUPFAM" id="SSF48403">
    <property type="entry name" value="Ankyrin repeat"/>
    <property type="match status" value="1"/>
</dbReference>
<dbReference type="InterPro" id="IPR051070">
    <property type="entry name" value="NF-kappa-B_inhibitor"/>
</dbReference>
<dbReference type="Pfam" id="PF12796">
    <property type="entry name" value="Ank_2"/>
    <property type="match status" value="3"/>
</dbReference>
<dbReference type="InterPro" id="IPR036770">
    <property type="entry name" value="Ankyrin_rpt-contain_sf"/>
</dbReference>
<evidence type="ECO:0000256" key="1">
    <source>
        <dbReference type="ARBA" id="ARBA00022737"/>
    </source>
</evidence>
<dbReference type="PROSITE" id="PS50088">
    <property type="entry name" value="ANK_REPEAT"/>
    <property type="match status" value="3"/>
</dbReference>
<dbReference type="SMART" id="SM00248">
    <property type="entry name" value="ANK"/>
    <property type="match status" value="6"/>
</dbReference>
<feature type="repeat" description="ANK" evidence="3">
    <location>
        <begin position="183"/>
        <end position="215"/>
    </location>
</feature>
<dbReference type="OrthoDB" id="6329794at2"/>
<dbReference type="Proteomes" id="UP000176037">
    <property type="component" value="Unassembled WGS sequence"/>
</dbReference>